<name>A0ABU9D7K2_9PROT</name>
<comment type="similarity">
    <text evidence="1">Belongs to the GHMP kinase family. GalK subfamily.</text>
</comment>
<dbReference type="Gene3D" id="3.30.70.890">
    <property type="entry name" value="GHMP kinase, C-terminal domain"/>
    <property type="match status" value="1"/>
</dbReference>
<feature type="domain" description="Galactokinase N-terminal" evidence="10">
    <location>
        <begin position="5"/>
        <end position="54"/>
    </location>
</feature>
<dbReference type="Pfam" id="PF10509">
    <property type="entry name" value="GalKase_gal_bdg"/>
    <property type="match status" value="1"/>
</dbReference>
<evidence type="ECO:0000259" key="8">
    <source>
        <dbReference type="Pfam" id="PF00288"/>
    </source>
</evidence>
<dbReference type="Pfam" id="PF08544">
    <property type="entry name" value="GHMP_kinases_C"/>
    <property type="match status" value="1"/>
</dbReference>
<reference evidence="11 12" key="1">
    <citation type="submission" date="2024-04" db="EMBL/GenBank/DDBJ databases">
        <authorList>
            <person name="Abashina T."/>
            <person name="Shaikin A."/>
        </authorList>
    </citation>
    <scope>NUCLEOTIDE SEQUENCE [LARGE SCALE GENOMIC DNA]</scope>
    <source>
        <strain evidence="11 12">AAFK</strain>
    </source>
</reference>
<evidence type="ECO:0000313" key="11">
    <source>
        <dbReference type="EMBL" id="MEK8088680.1"/>
    </source>
</evidence>
<evidence type="ECO:0000256" key="7">
    <source>
        <dbReference type="NCBIfam" id="TIGR00131"/>
    </source>
</evidence>
<dbReference type="Gene3D" id="3.30.230.10">
    <property type="match status" value="1"/>
</dbReference>
<dbReference type="NCBIfam" id="TIGR00131">
    <property type="entry name" value="gal_kin"/>
    <property type="match status" value="1"/>
</dbReference>
<dbReference type="InterPro" id="IPR006203">
    <property type="entry name" value="GHMP_knse_ATP-bd_CS"/>
</dbReference>
<keyword evidence="6" id="KW-0119">Carbohydrate metabolism</keyword>
<evidence type="ECO:0000256" key="6">
    <source>
        <dbReference type="ARBA" id="ARBA00023144"/>
    </source>
</evidence>
<accession>A0ABU9D7K2</accession>
<dbReference type="SUPFAM" id="SSF54211">
    <property type="entry name" value="Ribosomal protein S5 domain 2-like"/>
    <property type="match status" value="1"/>
</dbReference>
<dbReference type="InterPro" id="IPR006206">
    <property type="entry name" value="Mevalonate/galactokinase"/>
</dbReference>
<proteinExistence type="inferred from homology"/>
<evidence type="ECO:0000256" key="3">
    <source>
        <dbReference type="ARBA" id="ARBA00022741"/>
    </source>
</evidence>
<gene>
    <name evidence="11" type="primary">galK</name>
    <name evidence="11" type="ORF">WOB96_02770</name>
</gene>
<keyword evidence="12" id="KW-1185">Reference proteome</keyword>
<keyword evidence="3" id="KW-0547">Nucleotide-binding</keyword>
<dbReference type="SUPFAM" id="SSF55060">
    <property type="entry name" value="GHMP Kinase, C-terminal domain"/>
    <property type="match status" value="1"/>
</dbReference>
<dbReference type="InterPro" id="IPR014721">
    <property type="entry name" value="Ribsml_uS5_D2-typ_fold_subgr"/>
</dbReference>
<dbReference type="GO" id="GO:0004335">
    <property type="term" value="F:galactokinase activity"/>
    <property type="evidence" value="ECO:0007669"/>
    <property type="project" value="UniProtKB-EC"/>
</dbReference>
<evidence type="ECO:0000259" key="10">
    <source>
        <dbReference type="Pfam" id="PF10509"/>
    </source>
</evidence>
<keyword evidence="4" id="KW-0418">Kinase</keyword>
<dbReference type="InterPro" id="IPR013750">
    <property type="entry name" value="GHMP_kinase_C_dom"/>
</dbReference>
<dbReference type="PRINTS" id="PR00473">
    <property type="entry name" value="GALCTOKINASE"/>
</dbReference>
<evidence type="ECO:0000259" key="9">
    <source>
        <dbReference type="Pfam" id="PF08544"/>
    </source>
</evidence>
<dbReference type="PANTHER" id="PTHR10457:SF7">
    <property type="entry name" value="GALACTOKINASE-RELATED"/>
    <property type="match status" value="1"/>
</dbReference>
<dbReference type="Proteomes" id="UP001446205">
    <property type="component" value="Unassembled WGS sequence"/>
</dbReference>
<keyword evidence="5" id="KW-0067">ATP-binding</keyword>
<dbReference type="InterPro" id="IPR020568">
    <property type="entry name" value="Ribosomal_Su5_D2-typ_SF"/>
</dbReference>
<dbReference type="EC" id="2.7.1.6" evidence="7"/>
<feature type="domain" description="GHMP kinase N-terminal" evidence="8">
    <location>
        <begin position="86"/>
        <end position="171"/>
    </location>
</feature>
<evidence type="ECO:0000256" key="4">
    <source>
        <dbReference type="ARBA" id="ARBA00022777"/>
    </source>
</evidence>
<dbReference type="PROSITE" id="PS00627">
    <property type="entry name" value="GHMP_KINASES_ATP"/>
    <property type="match status" value="1"/>
</dbReference>
<dbReference type="PANTHER" id="PTHR10457">
    <property type="entry name" value="MEVALONATE KINASE/GALACTOKINASE"/>
    <property type="match status" value="1"/>
</dbReference>
<organism evidence="11 12">
    <name type="scientific">Thermithiobacillus plumbiphilus</name>
    <dbReference type="NCBI Taxonomy" id="1729899"/>
    <lineage>
        <taxon>Bacteria</taxon>
        <taxon>Pseudomonadati</taxon>
        <taxon>Pseudomonadota</taxon>
        <taxon>Acidithiobacillia</taxon>
        <taxon>Acidithiobacillales</taxon>
        <taxon>Thermithiobacillaceae</taxon>
        <taxon>Thermithiobacillus</taxon>
    </lineage>
</organism>
<evidence type="ECO:0000256" key="5">
    <source>
        <dbReference type="ARBA" id="ARBA00022840"/>
    </source>
</evidence>
<dbReference type="RefSeq" id="WP_341369746.1">
    <property type="nucleotide sequence ID" value="NZ_JBBPCO010000002.1"/>
</dbReference>
<dbReference type="InterPro" id="IPR036554">
    <property type="entry name" value="GHMP_kinase_C_sf"/>
</dbReference>
<dbReference type="InterPro" id="IPR019539">
    <property type="entry name" value="GalKase_N"/>
</dbReference>
<sequence length="361" mass="39266">MDKAKSFEDLFGGAPEARADAPGRVNLLGEHTDYNDGFVLPTAIPQRTRVEISRSPDGQHHFYAVKLDVLSSVAPEGPAPDNFAGYVFGCIELLKARGHAIGPLCMRIDSEVPMGAGLSSSAALEVATLRGLRQLFNLPIDDVEIAQIAQIAEIEYAHVRCGIMDQMASSLADTGHMLFLDTRTLERRVLPLPAHAEIVVIDSGVPRTLAGSKYNERREECEAAAARLGVPALRDITDPTATDTLPEPLRRRARHVISENNRVLEAATGICAERFGELMNASHASLRDDYEVSVPELDYLVDLLQQEETVFGARLTGAGFGGACVALVRAGEGRSVAERVLASYNRAHQGRVLVPDYRQRF</sequence>
<protein>
    <recommendedName>
        <fullName evidence="7">Galactokinase</fullName>
        <ecNumber evidence="7">2.7.1.6</ecNumber>
    </recommendedName>
</protein>
<dbReference type="PIRSF" id="PIRSF000530">
    <property type="entry name" value="Galactokinase"/>
    <property type="match status" value="1"/>
</dbReference>
<evidence type="ECO:0000256" key="2">
    <source>
        <dbReference type="ARBA" id="ARBA00022679"/>
    </source>
</evidence>
<dbReference type="PRINTS" id="PR00959">
    <property type="entry name" value="MEVGALKINASE"/>
</dbReference>
<dbReference type="EMBL" id="JBBPCO010000002">
    <property type="protein sequence ID" value="MEK8088680.1"/>
    <property type="molecule type" value="Genomic_DNA"/>
</dbReference>
<dbReference type="InterPro" id="IPR000705">
    <property type="entry name" value="Galactokinase"/>
</dbReference>
<evidence type="ECO:0000256" key="1">
    <source>
        <dbReference type="ARBA" id="ARBA00006566"/>
    </source>
</evidence>
<keyword evidence="6" id="KW-0299">Galactose metabolism</keyword>
<keyword evidence="2 11" id="KW-0808">Transferase</keyword>
<feature type="domain" description="GHMP kinase C-terminal" evidence="9">
    <location>
        <begin position="271"/>
        <end position="344"/>
    </location>
</feature>
<evidence type="ECO:0000313" key="12">
    <source>
        <dbReference type="Proteomes" id="UP001446205"/>
    </source>
</evidence>
<dbReference type="Pfam" id="PF00288">
    <property type="entry name" value="GHMP_kinases_N"/>
    <property type="match status" value="1"/>
</dbReference>
<comment type="caution">
    <text evidence="11">The sequence shown here is derived from an EMBL/GenBank/DDBJ whole genome shotgun (WGS) entry which is preliminary data.</text>
</comment>
<dbReference type="InterPro" id="IPR006204">
    <property type="entry name" value="GHMP_kinase_N_dom"/>
</dbReference>